<feature type="region of interest" description="Disordered" evidence="1">
    <location>
        <begin position="179"/>
        <end position="206"/>
    </location>
</feature>
<feature type="compositionally biased region" description="Polar residues" evidence="1">
    <location>
        <begin position="544"/>
        <end position="561"/>
    </location>
</feature>
<evidence type="ECO:0000256" key="1">
    <source>
        <dbReference type="SAM" id="MobiDB-lite"/>
    </source>
</evidence>
<feature type="compositionally biased region" description="Basic and acidic residues" evidence="1">
    <location>
        <begin position="192"/>
        <end position="201"/>
    </location>
</feature>
<feature type="compositionally biased region" description="Basic and acidic residues" evidence="1">
    <location>
        <begin position="153"/>
        <end position="164"/>
    </location>
</feature>
<feature type="compositionally biased region" description="Basic and acidic residues" evidence="1">
    <location>
        <begin position="591"/>
        <end position="604"/>
    </location>
</feature>
<dbReference type="AlphaFoldDB" id="A0A2H3J1W1"/>
<protein>
    <submittedName>
        <fullName evidence="2">Uncharacterized protein</fullName>
    </submittedName>
</protein>
<evidence type="ECO:0000313" key="3">
    <source>
        <dbReference type="Proteomes" id="UP000218811"/>
    </source>
</evidence>
<feature type="compositionally biased region" description="Low complexity" evidence="1">
    <location>
        <begin position="473"/>
        <end position="499"/>
    </location>
</feature>
<feature type="compositionally biased region" description="Basic residues" evidence="1">
    <location>
        <begin position="575"/>
        <end position="590"/>
    </location>
</feature>
<feature type="compositionally biased region" description="Low complexity" evidence="1">
    <location>
        <begin position="57"/>
        <end position="75"/>
    </location>
</feature>
<reference evidence="2 3" key="1">
    <citation type="journal article" date="2012" name="Science">
        <title>The Paleozoic origin of enzymatic lignin decomposition reconstructed from 31 fungal genomes.</title>
        <authorList>
            <person name="Floudas D."/>
            <person name="Binder M."/>
            <person name="Riley R."/>
            <person name="Barry K."/>
            <person name="Blanchette R.A."/>
            <person name="Henrissat B."/>
            <person name="Martinez A.T."/>
            <person name="Otillar R."/>
            <person name="Spatafora J.W."/>
            <person name="Yadav J.S."/>
            <person name="Aerts A."/>
            <person name="Benoit I."/>
            <person name="Boyd A."/>
            <person name="Carlson A."/>
            <person name="Copeland A."/>
            <person name="Coutinho P.M."/>
            <person name="de Vries R.P."/>
            <person name="Ferreira P."/>
            <person name="Findley K."/>
            <person name="Foster B."/>
            <person name="Gaskell J."/>
            <person name="Glotzer D."/>
            <person name="Gorecki P."/>
            <person name="Heitman J."/>
            <person name="Hesse C."/>
            <person name="Hori C."/>
            <person name="Igarashi K."/>
            <person name="Jurgens J.A."/>
            <person name="Kallen N."/>
            <person name="Kersten P."/>
            <person name="Kohler A."/>
            <person name="Kuees U."/>
            <person name="Kumar T.K.A."/>
            <person name="Kuo A."/>
            <person name="LaButti K."/>
            <person name="Larrondo L.F."/>
            <person name="Lindquist E."/>
            <person name="Ling A."/>
            <person name="Lombard V."/>
            <person name="Lucas S."/>
            <person name="Lundell T."/>
            <person name="Martin R."/>
            <person name="McLaughlin D.J."/>
            <person name="Morgenstern I."/>
            <person name="Morin E."/>
            <person name="Murat C."/>
            <person name="Nagy L.G."/>
            <person name="Nolan M."/>
            <person name="Ohm R.A."/>
            <person name="Patyshakuliyeva A."/>
            <person name="Rokas A."/>
            <person name="Ruiz-Duenas F.J."/>
            <person name="Sabat G."/>
            <person name="Salamov A."/>
            <person name="Samejima M."/>
            <person name="Schmutz J."/>
            <person name="Slot J.C."/>
            <person name="St John F."/>
            <person name="Stenlid J."/>
            <person name="Sun H."/>
            <person name="Sun S."/>
            <person name="Syed K."/>
            <person name="Tsang A."/>
            <person name="Wiebenga A."/>
            <person name="Young D."/>
            <person name="Pisabarro A."/>
            <person name="Eastwood D.C."/>
            <person name="Martin F."/>
            <person name="Cullen D."/>
            <person name="Grigoriev I.V."/>
            <person name="Hibbett D.S."/>
        </authorList>
    </citation>
    <scope>NUCLEOTIDE SEQUENCE [LARGE SCALE GENOMIC DNA]</scope>
    <source>
        <strain evidence="2 3">MD-104</strain>
    </source>
</reference>
<organism evidence="2 3">
    <name type="scientific">Wolfiporia cocos (strain MD-104)</name>
    <name type="common">Brown rot fungus</name>
    <dbReference type="NCBI Taxonomy" id="742152"/>
    <lineage>
        <taxon>Eukaryota</taxon>
        <taxon>Fungi</taxon>
        <taxon>Dikarya</taxon>
        <taxon>Basidiomycota</taxon>
        <taxon>Agaricomycotina</taxon>
        <taxon>Agaricomycetes</taxon>
        <taxon>Polyporales</taxon>
        <taxon>Phaeolaceae</taxon>
        <taxon>Wolfiporia</taxon>
    </lineage>
</organism>
<feature type="region of interest" description="Disordered" evidence="1">
    <location>
        <begin position="55"/>
        <end position="75"/>
    </location>
</feature>
<feature type="compositionally biased region" description="Low complexity" evidence="1">
    <location>
        <begin position="658"/>
        <end position="674"/>
    </location>
</feature>
<evidence type="ECO:0000313" key="2">
    <source>
        <dbReference type="EMBL" id="PCH36222.1"/>
    </source>
</evidence>
<name>A0A2H3J1W1_WOLCO</name>
<feature type="compositionally biased region" description="Polar residues" evidence="1">
    <location>
        <begin position="315"/>
        <end position="329"/>
    </location>
</feature>
<proteinExistence type="predicted"/>
<dbReference type="OMA" id="YPRERHT"/>
<feature type="region of interest" description="Disordered" evidence="1">
    <location>
        <begin position="265"/>
        <end position="329"/>
    </location>
</feature>
<feature type="region of interest" description="Disordered" evidence="1">
    <location>
        <begin position="532"/>
        <end position="703"/>
    </location>
</feature>
<gene>
    <name evidence="2" type="ORF">WOLCODRAFT_140264</name>
</gene>
<dbReference type="EMBL" id="KB467876">
    <property type="protein sequence ID" value="PCH36222.1"/>
    <property type="molecule type" value="Genomic_DNA"/>
</dbReference>
<feature type="compositionally biased region" description="Low complexity" evidence="1">
    <location>
        <begin position="452"/>
        <end position="466"/>
    </location>
</feature>
<accession>A0A2H3J1W1</accession>
<dbReference type="Proteomes" id="UP000218811">
    <property type="component" value="Unassembled WGS sequence"/>
</dbReference>
<sequence>MGFFKRIFSLNNDRKNKKQQRLAQRIRVDAEDELVQDPSTSDAAVNRLLRSASARLAGPSEPADASAPPSAHRANRLSATPHFSASSSASTVTRSHTYTVGRVYGRTQHSCTEFPNANPRFSVHEQQDPHTPLRRSQDGGDTAHASRSALYTPRDEDRMHALRRDPSVASLLNMYDDQGRIDDDAFSNTPPRSRDGREQSKRPASTLRQLLGNPERLGEAEGDINWADRYLQGAESPSTSSEASSIAITTREDNHIPFPAIPLQRSTARQRKCASTNTPIDHSREFSGPSSSLEVELSNIRENSPGLNKMRPLSEASSPLSVQSERPQTPQLASEVFGFLTDRRRSVRERPTLQGAFLAPKSPQLGRLSPLPPASPLELGRHSPIPRMHSSLSHTESVRPPTPTRSTAPPGAVTERTGSMRVRVRHPALSARPGTPMGASTSSLVSASHARLGSTSTSGCASSSLTVPELRPSRSSSTVTHTATTAPLKPSASAASRIPRGPRPPPRAVDADLPEDLQRELAATQQLELVMSRQQSYHKPAAPPQQSQRELAVPQQPSQRASRAARKSTDGQRKQQARKRSVSRPRTPHGHGRDSSDESRHARSDFSWVEINKENSEDVSSAAPPLPPKNKDKEREVTVTPPRSRARAIFDVRYPNGMQEQSSPASSSELSPMARDMMSSLRKRRMRARESVGRNARNARPVV</sequence>
<keyword evidence="3" id="KW-1185">Reference proteome</keyword>
<feature type="region of interest" description="Disordered" evidence="1">
    <location>
        <begin position="352"/>
        <end position="511"/>
    </location>
</feature>
<dbReference type="OrthoDB" id="3168838at2759"/>
<dbReference type="STRING" id="742152.A0A2H3J1W1"/>
<feature type="region of interest" description="Disordered" evidence="1">
    <location>
        <begin position="110"/>
        <end position="164"/>
    </location>
</feature>